<dbReference type="EMBL" id="VZPE01000001">
    <property type="protein sequence ID" value="KAB0573124.1"/>
    <property type="molecule type" value="Genomic_DNA"/>
</dbReference>
<proteinExistence type="predicted"/>
<gene>
    <name evidence="2" type="ORF">F7Q93_01085</name>
</gene>
<name>A0A643F5F2_9HYPH</name>
<keyword evidence="1" id="KW-0472">Membrane</keyword>
<accession>A0A643F5F2</accession>
<comment type="caution">
    <text evidence="2">The sequence shown here is derived from an EMBL/GenBank/DDBJ whole genome shotgun (WGS) entry which is preliminary data.</text>
</comment>
<evidence type="ECO:0000256" key="1">
    <source>
        <dbReference type="SAM" id="Phobius"/>
    </source>
</evidence>
<organism evidence="2">
    <name type="scientific">Brucella pituitosa</name>
    <dbReference type="NCBI Taxonomy" id="571256"/>
    <lineage>
        <taxon>Bacteria</taxon>
        <taxon>Pseudomonadati</taxon>
        <taxon>Pseudomonadota</taxon>
        <taxon>Alphaproteobacteria</taxon>
        <taxon>Hyphomicrobiales</taxon>
        <taxon>Brucellaceae</taxon>
        <taxon>Brucella/Ochrobactrum group</taxon>
        <taxon>Brucella</taxon>
    </lineage>
</organism>
<sequence>MFFAIVAGVVAYFATLLILLLIFIPLREHVQALAVLRVPPYSTLFKWSILAVAWYAAYRAFIAAW</sequence>
<feature type="transmembrane region" description="Helical" evidence="1">
    <location>
        <begin position="44"/>
        <end position="62"/>
    </location>
</feature>
<protein>
    <submittedName>
        <fullName evidence="2">Uncharacterized protein</fullName>
    </submittedName>
</protein>
<evidence type="ECO:0000313" key="2">
    <source>
        <dbReference type="EMBL" id="KAB0573124.1"/>
    </source>
</evidence>
<keyword evidence="1" id="KW-1133">Transmembrane helix</keyword>
<dbReference type="RefSeq" id="WP_128093227.1">
    <property type="nucleotide sequence ID" value="NZ_JBHEEN010000002.1"/>
</dbReference>
<feature type="transmembrane region" description="Helical" evidence="1">
    <location>
        <begin position="5"/>
        <end position="24"/>
    </location>
</feature>
<keyword evidence="1" id="KW-0812">Transmembrane</keyword>
<reference evidence="2" key="1">
    <citation type="submission" date="2019-09" db="EMBL/GenBank/DDBJ databases">
        <title>Draft genome sequences of 48 bacterial type strains from the CCUG.</title>
        <authorList>
            <person name="Tunovic T."/>
            <person name="Pineiro-Iglesias B."/>
            <person name="Unosson C."/>
            <person name="Inganas E."/>
            <person name="Ohlen M."/>
            <person name="Cardew S."/>
            <person name="Jensie-Markopoulos S."/>
            <person name="Salva-Serra F."/>
            <person name="Jaen-Luchoro D."/>
            <person name="Karlsson R."/>
            <person name="Svensson-Stadler L."/>
            <person name="Chun J."/>
            <person name="Moore E."/>
        </authorList>
    </citation>
    <scope>NUCLEOTIDE SEQUENCE</scope>
    <source>
        <strain evidence="2">CCUG 50899</strain>
    </source>
</reference>
<dbReference type="AlphaFoldDB" id="A0A643F5F2"/>